<gene>
    <name evidence="2" type="ORF">HMPREF9304_05655</name>
</gene>
<evidence type="ECO:0008006" key="4">
    <source>
        <dbReference type="Google" id="ProtNLM"/>
    </source>
</evidence>
<dbReference type="EMBL" id="JRPQ01000079">
    <property type="protein sequence ID" value="KGI22201.1"/>
    <property type="molecule type" value="Genomic_DNA"/>
</dbReference>
<organism evidence="2 3">
    <name type="scientific">Hoylesella timonensis S9-PR14</name>
    <dbReference type="NCBI Taxonomy" id="1401062"/>
    <lineage>
        <taxon>Bacteria</taxon>
        <taxon>Pseudomonadati</taxon>
        <taxon>Bacteroidota</taxon>
        <taxon>Bacteroidia</taxon>
        <taxon>Bacteroidales</taxon>
        <taxon>Prevotellaceae</taxon>
        <taxon>Hoylesella</taxon>
    </lineage>
</organism>
<comment type="caution">
    <text evidence="2">The sequence shown here is derived from an EMBL/GenBank/DDBJ whole genome shotgun (WGS) entry which is preliminary data.</text>
</comment>
<feature type="chain" id="PRO_5001942733" description="DUF4270 domain-containing protein" evidence="1">
    <location>
        <begin position="18"/>
        <end position="471"/>
    </location>
</feature>
<feature type="signal peptide" evidence="1">
    <location>
        <begin position="1"/>
        <end position="17"/>
    </location>
</feature>
<dbReference type="PROSITE" id="PS51257">
    <property type="entry name" value="PROKAR_LIPOPROTEIN"/>
    <property type="match status" value="1"/>
</dbReference>
<dbReference type="Proteomes" id="UP000029723">
    <property type="component" value="Unassembled WGS sequence"/>
</dbReference>
<sequence length="471" mass="52950">MKNQFIAIIAFAAFLLASCDDTTDTLGGSLTNKMDKLEISTDTFMVSTSSIAADSVLSRNTIGYLGKIKDTETGGYITGNYMTQFRIPENYAFPSAQQMTHKINDIIVADSCEIRLYYETFYGDSLAPMKVTAYAMSKPMNEDRKYYSNFDPIKQGYVSPNAYQVDKIYTLTDAKAQAGKSNNGNNSKYITIKLNQPYTAPDGKEYNNFGTYVLQQYYQHPAYFKNSFTFAQHVVPGFYLKNASGLGSMVYINLSQLNIYFTFKHNNKEQVGSASFSGTEEVLQTSNISNDAHTIQSLVNNHEHTYLKSPAGIFTELTIPVDEILKGHEKDSLNAAKIHLARLNNLVNSKYALDIPQTLLLVQKDSLYSFFENKRIADYKTSFLATYNPSNNGYTFHNIGSVIKEMKKNKMAGTRSKGWNKLVVIPVQATYYSYNQNKILTRVVHDMSLTSTRLLGGNQPLSLSVIYSHFQ</sequence>
<evidence type="ECO:0000256" key="1">
    <source>
        <dbReference type="SAM" id="SignalP"/>
    </source>
</evidence>
<dbReference type="OrthoDB" id="1110209at2"/>
<dbReference type="AlphaFoldDB" id="A0A098YSA3"/>
<dbReference type="Pfam" id="PF14092">
    <property type="entry name" value="DUF4270"/>
    <property type="match status" value="1"/>
</dbReference>
<evidence type="ECO:0000313" key="3">
    <source>
        <dbReference type="Proteomes" id="UP000029723"/>
    </source>
</evidence>
<dbReference type="RefSeq" id="WP_036927134.1">
    <property type="nucleotide sequence ID" value="NZ_JRPQ01000079.1"/>
</dbReference>
<name>A0A098YSA3_9BACT</name>
<keyword evidence="1" id="KW-0732">Signal</keyword>
<accession>A0A098YSA3</accession>
<protein>
    <recommendedName>
        <fullName evidence="4">DUF4270 domain-containing protein</fullName>
    </recommendedName>
</protein>
<reference evidence="2 3" key="1">
    <citation type="submission" date="2014-07" db="EMBL/GenBank/DDBJ databases">
        <authorList>
            <person name="McCorrison J."/>
            <person name="Sanka R."/>
            <person name="Torralba M."/>
            <person name="Gillis M."/>
            <person name="Haft D.H."/>
            <person name="Methe B."/>
            <person name="Sutton G."/>
            <person name="Nelson K.E."/>
        </authorList>
    </citation>
    <scope>NUCLEOTIDE SEQUENCE [LARGE SCALE GENOMIC DNA]</scope>
    <source>
        <strain evidence="2 3">S9-PR14</strain>
    </source>
</reference>
<evidence type="ECO:0000313" key="2">
    <source>
        <dbReference type="EMBL" id="KGI22201.1"/>
    </source>
</evidence>
<proteinExistence type="predicted"/>
<dbReference type="InterPro" id="IPR025366">
    <property type="entry name" value="DUF4270"/>
</dbReference>